<dbReference type="SUPFAM" id="SSF54001">
    <property type="entry name" value="Cysteine proteinases"/>
    <property type="match status" value="1"/>
</dbReference>
<dbReference type="Proteomes" id="UP000033661">
    <property type="component" value="Unassembled WGS sequence"/>
</dbReference>
<dbReference type="InterPro" id="IPR054022">
    <property type="entry name" value="RickCE_N"/>
</dbReference>
<feature type="domain" description="RickCE-like catalytic" evidence="2">
    <location>
        <begin position="551"/>
        <end position="653"/>
    </location>
</feature>
<reference evidence="4 5" key="1">
    <citation type="submission" date="2015-02" db="EMBL/GenBank/DDBJ databases">
        <title>Genome Sequencing of Rickettsiales.</title>
        <authorList>
            <person name="Daugherty S.C."/>
            <person name="Su Q."/>
            <person name="Abolude K."/>
            <person name="Beier-Sexton M."/>
            <person name="Carlyon J.A."/>
            <person name="Carter R."/>
            <person name="Day N.P."/>
            <person name="Dumler S.J."/>
            <person name="Dyachenko V."/>
            <person name="Godinez A."/>
            <person name="Kurtti T.J."/>
            <person name="Lichay M."/>
            <person name="Mullins K.E."/>
            <person name="Ott S."/>
            <person name="Pappas-Brown V."/>
            <person name="Paris D.H."/>
            <person name="Patel P."/>
            <person name="Richards A.L."/>
            <person name="Sadzewicz L."/>
            <person name="Sears K."/>
            <person name="Seidman D."/>
            <person name="Sengamalay N."/>
            <person name="Stenos J."/>
            <person name="Tallon L.J."/>
            <person name="Vincent G."/>
            <person name="Fraser C.M."/>
            <person name="Munderloh U."/>
            <person name="Dunning-Hotopp J.C."/>
        </authorList>
    </citation>
    <scope>NUCLEOTIDE SEQUENCE [LARGE SCALE GENOMIC DNA]</scope>
    <source>
        <strain evidence="4 5">RML An4</strain>
    </source>
</reference>
<dbReference type="RefSeq" id="WP_045799209.1">
    <property type="nucleotide sequence ID" value="NZ_LAOI01000001.1"/>
</dbReference>
<name>A0A0F3QA72_RICBE</name>
<evidence type="ECO:0000313" key="4">
    <source>
        <dbReference type="EMBL" id="KJV89117.1"/>
    </source>
</evidence>
<dbReference type="AlphaFoldDB" id="A0A0F3QA72"/>
<dbReference type="InterPro" id="IPR054759">
    <property type="entry name" value="RickCE_cat"/>
</dbReference>
<keyword evidence="5" id="KW-1185">Reference proteome</keyword>
<evidence type="ECO:0000259" key="2">
    <source>
        <dbReference type="Pfam" id="PF22179"/>
    </source>
</evidence>
<proteinExistence type="predicted"/>
<gene>
    <name evidence="4" type="ORF">RBEAN4_0084</name>
</gene>
<dbReference type="EMBL" id="LAOI01000001">
    <property type="protein sequence ID" value="KJV89117.1"/>
    <property type="molecule type" value="Genomic_DNA"/>
</dbReference>
<evidence type="ECO:0000256" key="1">
    <source>
        <dbReference type="SAM" id="MobiDB-lite"/>
    </source>
</evidence>
<evidence type="ECO:0000313" key="5">
    <source>
        <dbReference type="Proteomes" id="UP000033661"/>
    </source>
</evidence>
<feature type="compositionally biased region" description="Polar residues" evidence="1">
    <location>
        <begin position="346"/>
        <end position="357"/>
    </location>
</feature>
<organism evidence="4 5">
    <name type="scientific">Rickettsia bellii str. RML An4</name>
    <dbReference type="NCBI Taxonomy" id="1359193"/>
    <lineage>
        <taxon>Bacteria</taxon>
        <taxon>Pseudomonadati</taxon>
        <taxon>Pseudomonadota</taxon>
        <taxon>Alphaproteobacteria</taxon>
        <taxon>Rickettsiales</taxon>
        <taxon>Rickettsiaceae</taxon>
        <taxon>Rickettsieae</taxon>
        <taxon>Rickettsia</taxon>
        <taxon>belli group</taxon>
    </lineage>
</organism>
<feature type="domain" description="RickCE N-terminal" evidence="3">
    <location>
        <begin position="1"/>
        <end position="162"/>
    </location>
</feature>
<protein>
    <recommendedName>
        <fullName evidence="6">Ubiquitin-like protease family profile domain-containing protein</fullName>
    </recommendedName>
</protein>
<dbReference type="Pfam" id="PF22179">
    <property type="entry name" value="RickCE_cat"/>
    <property type="match status" value="1"/>
</dbReference>
<dbReference type="InterPro" id="IPR038765">
    <property type="entry name" value="Papain-like_cys_pep_sf"/>
</dbReference>
<feature type="compositionally biased region" description="Basic and acidic residues" evidence="1">
    <location>
        <begin position="336"/>
        <end position="345"/>
    </location>
</feature>
<sequence length="710" mass="80918">MAEPIIFTLLLGSNDRILEKISKETVLDSPTIVSLQTNKESRIPDKDRIFAEILKESKEQNKSPIFNIQLNNNNIAPIFKLQDLINLQNLNIKSTITFERYNSLTENPELAVYWKELFTRTSHVFFTNEQDRELAINENALNRDKATTITDIDSVLSVFNNLADDKKVNKLLSGAIPDKAELDKLIKTTKNQGGRVIVKTWPLSLDQATNLITAKFGITSDDQIYGLKLEITEILKDPNNAAENLKKYVSQISRQFQKDLGKSEVNPIDFNFDRGQIMKNIPDNQQKESTISYETKQPEQPSFFRRVFNYFKSVITSYLGKKEEAQPPQPQPITEPKSEFSKLPKEQTQQPTLATTKQQVAQQINTNSSQKDWKKVGMTEQAYKAMISDNAPANQPSMNNSFNINDFKYEISEANIRNVEIKDYWYTENEITHLLTAQLDEKKFSVQPAITFRNTALTEEMLKDYTAKGEEKNKILAEVQETIKIANLIPDKEERALMLGDAKKREEILKLSDAEREKLKNDLLRGGEAQQQINEDILNRATKDIKDNGKEAAVIPIEMGYGHWTVLVAKYDKKDNQIILTFNDSLGNSINYDGQKLPKLIDKTLGNLPNKPIIIDEQTKQQTDQSACGVFTVDNGIKIAKGQAILSTEESKGEKGLRLREHHAQILTDAMFKQDAQWIGQQMKTNNNAPDTTFQDMIKSQKTRDSSIRR</sequence>
<dbReference type="Gene3D" id="3.40.395.10">
    <property type="entry name" value="Adenoviral Proteinase, Chain A"/>
    <property type="match status" value="1"/>
</dbReference>
<dbReference type="Pfam" id="PF22189">
    <property type="entry name" value="RickCE_N"/>
    <property type="match status" value="1"/>
</dbReference>
<evidence type="ECO:0000259" key="3">
    <source>
        <dbReference type="Pfam" id="PF22189"/>
    </source>
</evidence>
<comment type="caution">
    <text evidence="4">The sequence shown here is derived from an EMBL/GenBank/DDBJ whole genome shotgun (WGS) entry which is preliminary data.</text>
</comment>
<feature type="region of interest" description="Disordered" evidence="1">
    <location>
        <begin position="321"/>
        <end position="357"/>
    </location>
</feature>
<evidence type="ECO:0008006" key="6">
    <source>
        <dbReference type="Google" id="ProtNLM"/>
    </source>
</evidence>
<dbReference type="PATRIC" id="fig|1359193.3.peg.80"/>
<accession>A0A0F3QA72</accession>